<dbReference type="InterPro" id="IPR010870">
    <property type="entry name" value="Porin_O/P"/>
</dbReference>
<gene>
    <name evidence="1" type="ORF">MNBD_GAMMA09-1260</name>
</gene>
<dbReference type="AlphaFoldDB" id="A0A3B0XUR8"/>
<sequence>MSISRHVLSKTLLSLAITSAFPSLLLADAAADKEIEALWQTVEQLQQQVTEAEEWKSPNTLIHMAGYADINFASIEGANGTASENSFSAGTFAPIFHYQVTDQVMMGAELAFTVDKAGETSVEMEYFSIDYFMNDYATLVMGKFLSPLGQFRQNGHPSWINKLPSAPQGFGHVGAAPLADVGMQVRGGFKMGSVNANYAAYAGNGVAAEMNPADPTEIEEPHSPGFNADLDGSKNAGGRFGIYLPSSKLDLGLSWATGKAAEFDETGGPNGGPLFENKRDWDFIGADFTWHRGGFDLRGEYVDQTYGARADGSGPKATFDAYYVQAAYRFPSTKWEAVARTSKFNTPEDTLDRYTVGVNYIFTSSVIAKLAYEGNDNNASTAVDKVLVQMAYGF</sequence>
<dbReference type="InterPro" id="IPR023614">
    <property type="entry name" value="Porin_dom_sf"/>
</dbReference>
<evidence type="ECO:0000313" key="1">
    <source>
        <dbReference type="EMBL" id="VAW65629.1"/>
    </source>
</evidence>
<proteinExistence type="predicted"/>
<evidence type="ECO:0008006" key="2">
    <source>
        <dbReference type="Google" id="ProtNLM"/>
    </source>
</evidence>
<organism evidence="1">
    <name type="scientific">hydrothermal vent metagenome</name>
    <dbReference type="NCBI Taxonomy" id="652676"/>
    <lineage>
        <taxon>unclassified sequences</taxon>
        <taxon>metagenomes</taxon>
        <taxon>ecological metagenomes</taxon>
    </lineage>
</organism>
<protein>
    <recommendedName>
        <fullName evidence="2">Phosphate-selective porin O and P</fullName>
    </recommendedName>
</protein>
<name>A0A3B0XUR8_9ZZZZ</name>
<dbReference type="SUPFAM" id="SSF56935">
    <property type="entry name" value="Porins"/>
    <property type="match status" value="1"/>
</dbReference>
<dbReference type="Pfam" id="PF07396">
    <property type="entry name" value="Porin_O_P"/>
    <property type="match status" value="1"/>
</dbReference>
<dbReference type="EMBL" id="UOFI01000068">
    <property type="protein sequence ID" value="VAW65629.1"/>
    <property type="molecule type" value="Genomic_DNA"/>
</dbReference>
<dbReference type="Gene3D" id="2.40.160.10">
    <property type="entry name" value="Porin"/>
    <property type="match status" value="1"/>
</dbReference>
<accession>A0A3B0XUR8</accession>
<reference evidence="1" key="1">
    <citation type="submission" date="2018-06" db="EMBL/GenBank/DDBJ databases">
        <authorList>
            <person name="Zhirakovskaya E."/>
        </authorList>
    </citation>
    <scope>NUCLEOTIDE SEQUENCE</scope>
</reference>